<keyword evidence="2" id="KW-0472">Membrane</keyword>
<feature type="transmembrane region" description="Helical" evidence="2">
    <location>
        <begin position="32"/>
        <end position="59"/>
    </location>
</feature>
<feature type="region of interest" description="Disordered" evidence="1">
    <location>
        <begin position="119"/>
        <end position="149"/>
    </location>
</feature>
<accession>A0ABP0XNH3</accession>
<keyword evidence="4" id="KW-1185">Reference proteome</keyword>
<dbReference type="EMBL" id="OZ021735">
    <property type="protein sequence ID" value="CAK9309719.1"/>
    <property type="molecule type" value="Genomic_DNA"/>
</dbReference>
<name>A0ABP0XNH3_9ROSI</name>
<feature type="region of interest" description="Disordered" evidence="1">
    <location>
        <begin position="1"/>
        <end position="24"/>
    </location>
</feature>
<dbReference type="Proteomes" id="UP001642487">
    <property type="component" value="Chromosome 1"/>
</dbReference>
<feature type="compositionally biased region" description="Pro residues" evidence="1">
    <location>
        <begin position="12"/>
        <end position="24"/>
    </location>
</feature>
<evidence type="ECO:0000313" key="4">
    <source>
        <dbReference type="Proteomes" id="UP001642487"/>
    </source>
</evidence>
<evidence type="ECO:0000313" key="3">
    <source>
        <dbReference type="EMBL" id="CAK9309719.1"/>
    </source>
</evidence>
<dbReference type="InterPro" id="IPR044950">
    <property type="entry name" value="TED6/7"/>
</dbReference>
<evidence type="ECO:0000256" key="1">
    <source>
        <dbReference type="SAM" id="MobiDB-lite"/>
    </source>
</evidence>
<keyword evidence="2" id="KW-1133">Transmembrane helix</keyword>
<proteinExistence type="predicted"/>
<reference evidence="3 4" key="1">
    <citation type="submission" date="2024-03" db="EMBL/GenBank/DDBJ databases">
        <authorList>
            <person name="Gkanogiannis A."/>
            <person name="Becerra Lopez-Lavalle L."/>
        </authorList>
    </citation>
    <scope>NUCLEOTIDE SEQUENCE [LARGE SCALE GENOMIC DNA]</scope>
</reference>
<dbReference type="PANTHER" id="PTHR35697">
    <property type="entry name" value="OS08G0108300 PROTEIN"/>
    <property type="match status" value="1"/>
</dbReference>
<gene>
    <name evidence="3" type="ORF">CITCOLO1_LOCUS1304</name>
</gene>
<dbReference type="PANTHER" id="PTHR35697:SF10">
    <property type="entry name" value="PROTEIN TRACHEARY ELEMENT DIFFERENTIATION-RELATED 6"/>
    <property type="match status" value="1"/>
</dbReference>
<protein>
    <submittedName>
        <fullName evidence="3">Uncharacterized protein</fullName>
    </submittedName>
</protein>
<organism evidence="3 4">
    <name type="scientific">Citrullus colocynthis</name>
    <name type="common">colocynth</name>
    <dbReference type="NCBI Taxonomy" id="252529"/>
    <lineage>
        <taxon>Eukaryota</taxon>
        <taxon>Viridiplantae</taxon>
        <taxon>Streptophyta</taxon>
        <taxon>Embryophyta</taxon>
        <taxon>Tracheophyta</taxon>
        <taxon>Spermatophyta</taxon>
        <taxon>Magnoliopsida</taxon>
        <taxon>eudicotyledons</taxon>
        <taxon>Gunneridae</taxon>
        <taxon>Pentapetalae</taxon>
        <taxon>rosids</taxon>
        <taxon>fabids</taxon>
        <taxon>Cucurbitales</taxon>
        <taxon>Cucurbitaceae</taxon>
        <taxon>Benincaseae</taxon>
        <taxon>Citrullus</taxon>
    </lineage>
</organism>
<feature type="compositionally biased region" description="Polar residues" evidence="1">
    <location>
        <begin position="131"/>
        <end position="149"/>
    </location>
</feature>
<evidence type="ECO:0000256" key="2">
    <source>
        <dbReference type="SAM" id="Phobius"/>
    </source>
</evidence>
<sequence length="149" mass="16064">MAAENSSNLARIPPPSPFKPSPLPPPPDGHTAIIVIVFISLGSCLFFVAFVAAVVCCFIKKRKKKSSPQEVVEAIRIDGHRKVHENVVEGGHVQQAVMVTIEDDVHIDEIIKKKEYGHGHGLHGKQHEGGSHNNNSTTMEVAASSSTTT</sequence>
<keyword evidence="2" id="KW-0812">Transmembrane</keyword>